<evidence type="ECO:0000256" key="1">
    <source>
        <dbReference type="SAM" id="MobiDB-lite"/>
    </source>
</evidence>
<dbReference type="EMBL" id="AVOT02032876">
    <property type="protein sequence ID" value="MBW0526697.1"/>
    <property type="molecule type" value="Genomic_DNA"/>
</dbReference>
<organism evidence="2 3">
    <name type="scientific">Austropuccinia psidii MF-1</name>
    <dbReference type="NCBI Taxonomy" id="1389203"/>
    <lineage>
        <taxon>Eukaryota</taxon>
        <taxon>Fungi</taxon>
        <taxon>Dikarya</taxon>
        <taxon>Basidiomycota</taxon>
        <taxon>Pucciniomycotina</taxon>
        <taxon>Pucciniomycetes</taxon>
        <taxon>Pucciniales</taxon>
        <taxon>Sphaerophragmiaceae</taxon>
        <taxon>Austropuccinia</taxon>
    </lineage>
</organism>
<protein>
    <submittedName>
        <fullName evidence="2">Uncharacterized protein</fullName>
    </submittedName>
</protein>
<proteinExistence type="predicted"/>
<dbReference type="Proteomes" id="UP000765509">
    <property type="component" value="Unassembled WGS sequence"/>
</dbReference>
<comment type="caution">
    <text evidence="2">The sequence shown here is derived from an EMBL/GenBank/DDBJ whole genome shotgun (WGS) entry which is preliminary data.</text>
</comment>
<feature type="compositionally biased region" description="Polar residues" evidence="1">
    <location>
        <begin position="43"/>
        <end position="52"/>
    </location>
</feature>
<accession>A0A9Q3EZ28</accession>
<name>A0A9Q3EZ28_9BASI</name>
<gene>
    <name evidence="2" type="ORF">O181_066412</name>
</gene>
<evidence type="ECO:0000313" key="2">
    <source>
        <dbReference type="EMBL" id="MBW0526697.1"/>
    </source>
</evidence>
<evidence type="ECO:0000313" key="3">
    <source>
        <dbReference type="Proteomes" id="UP000765509"/>
    </source>
</evidence>
<sequence>MDLRTAQLEPDTRDPLPLEIDIIDKSPIPPEMESEIEAPPTGNVPTHPNLPTQKRYHWIPNSESETTQEIIGDIDPQNIVELMFLNASNTMPT</sequence>
<feature type="region of interest" description="Disordered" evidence="1">
    <location>
        <begin position="30"/>
        <end position="54"/>
    </location>
</feature>
<reference evidence="2" key="1">
    <citation type="submission" date="2021-03" db="EMBL/GenBank/DDBJ databases">
        <title>Draft genome sequence of rust myrtle Austropuccinia psidii MF-1, a brazilian biotype.</title>
        <authorList>
            <person name="Quecine M.C."/>
            <person name="Pachon D.M.R."/>
            <person name="Bonatelli M.L."/>
            <person name="Correr F.H."/>
            <person name="Franceschini L.M."/>
            <person name="Leite T.F."/>
            <person name="Margarido G.R.A."/>
            <person name="Almeida C.A."/>
            <person name="Ferrarezi J.A."/>
            <person name="Labate C.A."/>
        </authorList>
    </citation>
    <scope>NUCLEOTIDE SEQUENCE</scope>
    <source>
        <strain evidence="2">MF-1</strain>
    </source>
</reference>
<dbReference type="AlphaFoldDB" id="A0A9Q3EZ28"/>
<keyword evidence="3" id="KW-1185">Reference proteome</keyword>